<evidence type="ECO:0000313" key="4">
    <source>
        <dbReference type="Proteomes" id="UP000318141"/>
    </source>
</evidence>
<dbReference type="PRINTS" id="PR00080">
    <property type="entry name" value="SDRFAMILY"/>
</dbReference>
<dbReference type="InterPro" id="IPR002347">
    <property type="entry name" value="SDR_fam"/>
</dbReference>
<organism evidence="3 4">
    <name type="scientific">Cupriavidus gilardii J11</name>
    <dbReference type="NCBI Taxonomy" id="936133"/>
    <lineage>
        <taxon>Bacteria</taxon>
        <taxon>Pseudomonadati</taxon>
        <taxon>Pseudomonadota</taxon>
        <taxon>Betaproteobacteria</taxon>
        <taxon>Burkholderiales</taxon>
        <taxon>Burkholderiaceae</taxon>
        <taxon>Cupriavidus</taxon>
    </lineage>
</organism>
<dbReference type="InterPro" id="IPR036291">
    <property type="entry name" value="NAD(P)-bd_dom_sf"/>
</dbReference>
<dbReference type="InterPro" id="IPR051687">
    <property type="entry name" value="Peroxisomal_Beta-Oxidation"/>
</dbReference>
<dbReference type="PROSITE" id="PS00061">
    <property type="entry name" value="ADH_SHORT"/>
    <property type="match status" value="1"/>
</dbReference>
<dbReference type="PANTHER" id="PTHR45024:SF3">
    <property type="entry name" value="BLL2957 PROTEIN"/>
    <property type="match status" value="1"/>
</dbReference>
<dbReference type="AlphaFoldDB" id="A0A562BUY0"/>
<dbReference type="PANTHER" id="PTHR45024">
    <property type="entry name" value="DEHYDROGENASES, SHORT CHAIN"/>
    <property type="match status" value="1"/>
</dbReference>
<evidence type="ECO:0000313" key="3">
    <source>
        <dbReference type="EMBL" id="TWG88610.1"/>
    </source>
</evidence>
<comment type="similarity">
    <text evidence="1">Belongs to the short-chain dehydrogenases/reductases (SDR) family.</text>
</comment>
<evidence type="ECO:0000259" key="2">
    <source>
        <dbReference type="SMART" id="SM00822"/>
    </source>
</evidence>
<dbReference type="SMART" id="SM00822">
    <property type="entry name" value="PKS_KR"/>
    <property type="match status" value="1"/>
</dbReference>
<dbReference type="Proteomes" id="UP000318141">
    <property type="component" value="Unassembled WGS sequence"/>
</dbReference>
<dbReference type="Gene3D" id="3.40.50.720">
    <property type="entry name" value="NAD(P)-binding Rossmann-like Domain"/>
    <property type="match status" value="1"/>
</dbReference>
<dbReference type="PRINTS" id="PR00081">
    <property type="entry name" value="GDHRDH"/>
</dbReference>
<reference evidence="3 4" key="1">
    <citation type="submission" date="2019-07" db="EMBL/GenBank/DDBJ databases">
        <title>Genome sequencing of lignin-degrading bacterial isolates.</title>
        <authorList>
            <person name="Gladden J."/>
        </authorList>
    </citation>
    <scope>NUCLEOTIDE SEQUENCE [LARGE SCALE GENOMIC DNA]</scope>
    <source>
        <strain evidence="3 4">J11</strain>
    </source>
</reference>
<dbReference type="OrthoDB" id="9804774at2"/>
<sequence length="304" mass="32440">MARMMEGKVVVVTGAGGGIGREIALAMTADGARVVVNDIGTSTSGEGQDAGPAQTVVREIRDAGGEAVASTDSVAEAASASRIIECALDNFGRIDGVVNNAGILRDRFFHKMGLDEWDAVIKVHLYGSYYMSRAAATHFKEQESGAFVHMTSTSGLIGNLGQANYSAAKLGLVALSKSIALDMQKFNVRSNCIAPFAWSRMIGSIPTDTPEQQARVAKIQQMTPNKIAPLAVYLLSDAAAAVNAQVFAVRNNEIFVMSQPRLLRSVHRGEGWTPAHIAEHAMPALQSSFVPMERSADVFCWDPV</sequence>
<dbReference type="Pfam" id="PF00106">
    <property type="entry name" value="adh_short"/>
    <property type="match status" value="1"/>
</dbReference>
<accession>A0A562BUY0</accession>
<dbReference type="InterPro" id="IPR057326">
    <property type="entry name" value="KR_dom"/>
</dbReference>
<evidence type="ECO:0000256" key="1">
    <source>
        <dbReference type="RuleBase" id="RU000363"/>
    </source>
</evidence>
<name>A0A562BUY0_9BURK</name>
<dbReference type="EMBL" id="VLJN01000003">
    <property type="protein sequence ID" value="TWG88610.1"/>
    <property type="molecule type" value="Genomic_DNA"/>
</dbReference>
<proteinExistence type="inferred from homology"/>
<gene>
    <name evidence="3" type="ORF">L602_001100000420</name>
</gene>
<dbReference type="SUPFAM" id="SSF51735">
    <property type="entry name" value="NAD(P)-binding Rossmann-fold domains"/>
    <property type="match status" value="1"/>
</dbReference>
<feature type="domain" description="Ketoreductase" evidence="2">
    <location>
        <begin position="8"/>
        <end position="204"/>
    </location>
</feature>
<keyword evidence="4" id="KW-1185">Reference proteome</keyword>
<comment type="caution">
    <text evidence="3">The sequence shown here is derived from an EMBL/GenBank/DDBJ whole genome shotgun (WGS) entry which is preliminary data.</text>
</comment>
<dbReference type="InterPro" id="IPR020904">
    <property type="entry name" value="Sc_DH/Rdtase_CS"/>
</dbReference>
<protein>
    <submittedName>
        <fullName evidence="3">NAD(P)-dependent dehydrogenase (Short-subunit alcohol dehydrogenase family)</fullName>
    </submittedName>
</protein>